<feature type="transmembrane region" description="Helical" evidence="2">
    <location>
        <begin position="147"/>
        <end position="167"/>
    </location>
</feature>
<feature type="transmembrane region" description="Helical" evidence="2">
    <location>
        <begin position="234"/>
        <end position="257"/>
    </location>
</feature>
<keyword evidence="2" id="KW-0472">Membrane</keyword>
<accession>A0ABN2H1V5</accession>
<dbReference type="InterPro" id="IPR037185">
    <property type="entry name" value="EmrE-like"/>
</dbReference>
<feature type="transmembrane region" description="Helical" evidence="2">
    <location>
        <begin position="60"/>
        <end position="82"/>
    </location>
</feature>
<feature type="transmembrane region" description="Helical" evidence="2">
    <location>
        <begin position="206"/>
        <end position="228"/>
    </location>
</feature>
<dbReference type="Pfam" id="PF00892">
    <property type="entry name" value="EamA"/>
    <property type="match status" value="2"/>
</dbReference>
<comment type="similarity">
    <text evidence="1">Belongs to the EamA transporter family.</text>
</comment>
<evidence type="ECO:0000313" key="5">
    <source>
        <dbReference type="Proteomes" id="UP001500618"/>
    </source>
</evidence>
<organism evidence="4 5">
    <name type="scientific">Fodinicola feengrottensis</name>
    <dbReference type="NCBI Taxonomy" id="435914"/>
    <lineage>
        <taxon>Bacteria</taxon>
        <taxon>Bacillati</taxon>
        <taxon>Actinomycetota</taxon>
        <taxon>Actinomycetes</taxon>
        <taxon>Mycobacteriales</taxon>
        <taxon>Fodinicola</taxon>
    </lineage>
</organism>
<feature type="domain" description="EamA" evidence="3">
    <location>
        <begin position="2"/>
        <end position="133"/>
    </location>
</feature>
<reference evidence="4 5" key="1">
    <citation type="journal article" date="2019" name="Int. J. Syst. Evol. Microbiol.">
        <title>The Global Catalogue of Microorganisms (GCM) 10K type strain sequencing project: providing services to taxonomists for standard genome sequencing and annotation.</title>
        <authorList>
            <consortium name="The Broad Institute Genomics Platform"/>
            <consortium name="The Broad Institute Genome Sequencing Center for Infectious Disease"/>
            <person name="Wu L."/>
            <person name="Ma J."/>
        </authorList>
    </citation>
    <scope>NUCLEOTIDE SEQUENCE [LARGE SCALE GENOMIC DNA]</scope>
    <source>
        <strain evidence="4 5">JCM 14718</strain>
    </source>
</reference>
<evidence type="ECO:0000259" key="3">
    <source>
        <dbReference type="Pfam" id="PF00892"/>
    </source>
</evidence>
<sequence>MFAVILAVIAALAYGSSDFVAGVASRRMHYARVAVLGQLTASVVTVTASLVVGGHPSTAAIGWGAVGGIGGALGTLALYRGLARGRISVVAPLSGVVAAGVPALVGLVLGERPTVVAGVGLLLALPAVWLVSTSAAPEQDQARTSGVLDGVLAGLGFALLFVALQRAGDGVGLWPTAVEQVVSIVPVAALYLVVRARTTDRERWTVRTAAGPAMAGALGAVAVVFYFLATHFGMLTVVAVLTSLYPAATIALARFVLAERISRWQGAGLVLAGVAVALITAG</sequence>
<dbReference type="SUPFAM" id="SSF103481">
    <property type="entry name" value="Multidrug resistance efflux transporter EmrE"/>
    <property type="match status" value="2"/>
</dbReference>
<keyword evidence="2" id="KW-1133">Transmembrane helix</keyword>
<keyword evidence="5" id="KW-1185">Reference proteome</keyword>
<evidence type="ECO:0000256" key="1">
    <source>
        <dbReference type="ARBA" id="ARBA00007362"/>
    </source>
</evidence>
<name>A0ABN2H1V5_9ACTN</name>
<proteinExistence type="inferred from homology"/>
<protein>
    <submittedName>
        <fullName evidence="4">DMT family transporter</fullName>
    </submittedName>
</protein>
<dbReference type="InterPro" id="IPR000620">
    <property type="entry name" value="EamA_dom"/>
</dbReference>
<dbReference type="RefSeq" id="WP_344311086.1">
    <property type="nucleotide sequence ID" value="NZ_BAAANY010000009.1"/>
</dbReference>
<comment type="caution">
    <text evidence="4">The sequence shown here is derived from an EMBL/GenBank/DDBJ whole genome shotgun (WGS) entry which is preliminary data.</text>
</comment>
<feature type="transmembrane region" description="Helical" evidence="2">
    <location>
        <begin position="89"/>
        <end position="109"/>
    </location>
</feature>
<gene>
    <name evidence="4" type="ORF">GCM10009765_32230</name>
</gene>
<feature type="transmembrane region" description="Helical" evidence="2">
    <location>
        <begin position="115"/>
        <end position="135"/>
    </location>
</feature>
<feature type="transmembrane region" description="Helical" evidence="2">
    <location>
        <begin position="264"/>
        <end position="281"/>
    </location>
</feature>
<evidence type="ECO:0000313" key="4">
    <source>
        <dbReference type="EMBL" id="GAA1680583.1"/>
    </source>
</evidence>
<keyword evidence="2" id="KW-0812">Transmembrane</keyword>
<dbReference type="EMBL" id="BAAANY010000009">
    <property type="protein sequence ID" value="GAA1680583.1"/>
    <property type="molecule type" value="Genomic_DNA"/>
</dbReference>
<feature type="domain" description="EamA" evidence="3">
    <location>
        <begin position="145"/>
        <end position="280"/>
    </location>
</feature>
<dbReference type="Proteomes" id="UP001500618">
    <property type="component" value="Unassembled WGS sequence"/>
</dbReference>
<feature type="transmembrane region" description="Helical" evidence="2">
    <location>
        <begin position="173"/>
        <end position="194"/>
    </location>
</feature>
<evidence type="ECO:0000256" key="2">
    <source>
        <dbReference type="SAM" id="Phobius"/>
    </source>
</evidence>